<reference evidence="2 3" key="1">
    <citation type="submission" date="2017-05" db="EMBL/GenBank/DDBJ databases">
        <authorList>
            <person name="Varghese N."/>
            <person name="Submissions S."/>
        </authorList>
    </citation>
    <scope>NUCLEOTIDE SEQUENCE [LARGE SCALE GENOMIC DNA]</scope>
    <source>
        <strain evidence="2 3">DSM 15522</strain>
    </source>
</reference>
<dbReference type="SUPFAM" id="SSF64518">
    <property type="entry name" value="Phase 1 flagellin"/>
    <property type="match status" value="1"/>
</dbReference>
<dbReference type="PANTHER" id="PTHR42792:SF1">
    <property type="entry name" value="FLAGELLAR HOOK-ASSOCIATED PROTEIN 3"/>
    <property type="match status" value="1"/>
</dbReference>
<dbReference type="Pfam" id="PF00669">
    <property type="entry name" value="Flagellin_N"/>
    <property type="match status" value="1"/>
</dbReference>
<organism evidence="2 3">
    <name type="scientific">Desulfurobacterium pacificum</name>
    <dbReference type="NCBI Taxonomy" id="240166"/>
    <lineage>
        <taxon>Bacteria</taxon>
        <taxon>Pseudomonadati</taxon>
        <taxon>Aquificota</taxon>
        <taxon>Aquificia</taxon>
        <taxon>Desulfurobacteriales</taxon>
        <taxon>Desulfurobacteriaceae</taxon>
        <taxon>Desulfurobacterium</taxon>
    </lineage>
</organism>
<dbReference type="InterPro" id="IPR013384">
    <property type="entry name" value="Flagell_FlgL"/>
</dbReference>
<comment type="caution">
    <text evidence="2">The sequence shown here is derived from an EMBL/GenBank/DDBJ whole genome shotgun (WGS) entry which is preliminary data.</text>
</comment>
<dbReference type="Gene3D" id="1.20.1330.10">
    <property type="entry name" value="f41 fragment of flagellin, N-terminal domain"/>
    <property type="match status" value="1"/>
</dbReference>
<dbReference type="Proteomes" id="UP001157911">
    <property type="component" value="Unassembled WGS sequence"/>
</dbReference>
<gene>
    <name evidence="2" type="ORF">SAMN06265339_1602</name>
</gene>
<keyword evidence="3" id="KW-1185">Reference proteome</keyword>
<dbReference type="NCBIfam" id="TIGR02550">
    <property type="entry name" value="flagell_flgL"/>
    <property type="match status" value="1"/>
</dbReference>
<dbReference type="InterPro" id="IPR001492">
    <property type="entry name" value="Flagellin"/>
</dbReference>
<dbReference type="EMBL" id="FXUB01000006">
    <property type="protein sequence ID" value="SMP18556.1"/>
    <property type="molecule type" value="Genomic_DNA"/>
</dbReference>
<dbReference type="RefSeq" id="WP_283401041.1">
    <property type="nucleotide sequence ID" value="NZ_FXUB01000006.1"/>
</dbReference>
<accession>A0ABY1NXH6</accession>
<proteinExistence type="predicted"/>
<sequence>MRVPDIKFFDLFLKYDRERETTLQRKTEELSSGKQLLYPSDNPVDAARVLRFKRLISTFERFNRNIDFAKTSLENGESVLDTVVNTLQEARAKIVQVMNTGIINEEDAKTLVDYFKAVKEYIINQANFKIGDNYIFGGVKVQDPPFDSDGTYNGSTNVTTVAVANGVEVNLNFNGAEAFGVNSTSGKITSVEVIDQIINIIESGNINQLNTATIIVDGTQMKLLDAFDKGLNQIMEYRSILGTQIATVENLKTQNENLRLHYSDLVSKLENADYAQTISEYEKAKTAYDALLAAIQQTKDLSLLKYYR</sequence>
<evidence type="ECO:0000313" key="3">
    <source>
        <dbReference type="Proteomes" id="UP001157911"/>
    </source>
</evidence>
<protein>
    <submittedName>
        <fullName evidence="2">Flagellar hook-associated protein 3 FlgL</fullName>
    </submittedName>
</protein>
<name>A0ABY1NXH6_9BACT</name>
<evidence type="ECO:0000259" key="1">
    <source>
        <dbReference type="Pfam" id="PF00669"/>
    </source>
</evidence>
<dbReference type="InterPro" id="IPR001029">
    <property type="entry name" value="Flagellin_N"/>
</dbReference>
<dbReference type="PANTHER" id="PTHR42792">
    <property type="entry name" value="FLAGELLIN"/>
    <property type="match status" value="1"/>
</dbReference>
<keyword evidence="2" id="KW-0969">Cilium</keyword>
<evidence type="ECO:0000313" key="2">
    <source>
        <dbReference type="EMBL" id="SMP18556.1"/>
    </source>
</evidence>
<keyword evidence="2" id="KW-0966">Cell projection</keyword>
<feature type="domain" description="Flagellin N-terminal" evidence="1">
    <location>
        <begin position="21"/>
        <end position="128"/>
    </location>
</feature>
<keyword evidence="2" id="KW-0282">Flagellum</keyword>